<accession>A0A846ZE99</accession>
<evidence type="ECO:0000313" key="2">
    <source>
        <dbReference type="Proteomes" id="UP000579250"/>
    </source>
</evidence>
<proteinExistence type="predicted"/>
<comment type="caution">
    <text evidence="1">The sequence shown here is derived from an EMBL/GenBank/DDBJ whole genome shotgun (WGS) entry which is preliminary data.</text>
</comment>
<dbReference type="AlphaFoldDB" id="A0A846ZE99"/>
<gene>
    <name evidence="1" type="ORF">HGB48_35955</name>
</gene>
<evidence type="ECO:0000313" key="1">
    <source>
        <dbReference type="EMBL" id="NKZ09098.1"/>
    </source>
</evidence>
<name>A0A846ZE99_9ACTN</name>
<organism evidence="1 2">
    <name type="scientific">Actinomadura latina</name>
    <dbReference type="NCBI Taxonomy" id="163603"/>
    <lineage>
        <taxon>Bacteria</taxon>
        <taxon>Bacillati</taxon>
        <taxon>Actinomycetota</taxon>
        <taxon>Actinomycetes</taxon>
        <taxon>Streptosporangiales</taxon>
        <taxon>Thermomonosporaceae</taxon>
        <taxon>Actinomadura</taxon>
    </lineage>
</organism>
<sequence>MALHSPTLTNAITIHDFPLAHPSVQLLQDGRVLAVGARARWRQDGPDRDAIIYSADGAALAAETLGNGIEHVFATRTGHIWVGYFDEGVFGNYDWGGPGGREPIGSCGLTRFSPNLQIDWRFPYHADEPWGVIDDCYALNVDAHTVWTCYYTGFPIVRVHDGELTGWDGDGTAAKALITDGSRIALYGGYGADRDRLVASQLTDSRMRSTGEFQVVLPDGQELPSDACVIGRGPDLHILTSTDWHRLNLGDIPAGP</sequence>
<reference evidence="1 2" key="1">
    <citation type="submission" date="2020-04" db="EMBL/GenBank/DDBJ databases">
        <title>MicrobeNet Type strains.</title>
        <authorList>
            <person name="Nicholson A.C."/>
        </authorList>
    </citation>
    <scope>NUCLEOTIDE SEQUENCE [LARGE SCALE GENOMIC DNA]</scope>
    <source>
        <strain evidence="1 2">ATCC BAA-277</strain>
    </source>
</reference>
<dbReference type="EMBL" id="JAAXPI010000121">
    <property type="protein sequence ID" value="NKZ09098.1"/>
    <property type="molecule type" value="Genomic_DNA"/>
</dbReference>
<dbReference type="Proteomes" id="UP000579250">
    <property type="component" value="Unassembled WGS sequence"/>
</dbReference>
<protein>
    <submittedName>
        <fullName evidence="1">Uncharacterized protein</fullName>
    </submittedName>
</protein>
<dbReference type="RefSeq" id="WP_067641678.1">
    <property type="nucleotide sequence ID" value="NZ_JAAXPI010000121.1"/>
</dbReference>
<keyword evidence="2" id="KW-1185">Reference proteome</keyword>